<dbReference type="InterPro" id="IPR002347">
    <property type="entry name" value="SDR_fam"/>
</dbReference>
<dbReference type="PRINTS" id="PR00081">
    <property type="entry name" value="GDHRDH"/>
</dbReference>
<evidence type="ECO:0000256" key="1">
    <source>
        <dbReference type="ARBA" id="ARBA00006484"/>
    </source>
</evidence>
<dbReference type="EC" id="1.1.1.269" evidence="3"/>
<protein>
    <submittedName>
        <fullName evidence="3">2-(S)-hydroxypropyl-CoM dehydrogenase</fullName>
        <ecNumber evidence="3">1.1.1.269</ecNumber>
    </submittedName>
</protein>
<dbReference type="AlphaFoldDB" id="A0A5B9MGS9"/>
<dbReference type="PANTHER" id="PTHR43477:SF1">
    <property type="entry name" value="DIHYDROANTICAPSIN 7-DEHYDROGENASE"/>
    <property type="match status" value="1"/>
</dbReference>
<evidence type="ECO:0000313" key="4">
    <source>
        <dbReference type="Proteomes" id="UP000321353"/>
    </source>
</evidence>
<dbReference type="GO" id="GO:0050575">
    <property type="term" value="F:2-(S)-hydroxypropyl-CoM dehydrogenase activity"/>
    <property type="evidence" value="ECO:0007669"/>
    <property type="project" value="UniProtKB-EC"/>
</dbReference>
<evidence type="ECO:0000256" key="2">
    <source>
        <dbReference type="ARBA" id="ARBA00023002"/>
    </source>
</evidence>
<dbReference type="Pfam" id="PF13561">
    <property type="entry name" value="adh_short_C2"/>
    <property type="match status" value="1"/>
</dbReference>
<dbReference type="CDD" id="cd05233">
    <property type="entry name" value="SDR_c"/>
    <property type="match status" value="1"/>
</dbReference>
<accession>A0A5B9MGS9</accession>
<proteinExistence type="inferred from homology"/>
<dbReference type="SUPFAM" id="SSF51735">
    <property type="entry name" value="NAD(P)-binding Rossmann-fold domains"/>
    <property type="match status" value="1"/>
</dbReference>
<dbReference type="RefSeq" id="WP_199773707.1">
    <property type="nucleotide sequence ID" value="NZ_CP036264.1"/>
</dbReference>
<keyword evidence="4" id="KW-1185">Reference proteome</keyword>
<reference evidence="3 4" key="1">
    <citation type="submission" date="2019-02" db="EMBL/GenBank/DDBJ databases">
        <title>Planctomycetal bacteria perform biofilm scaping via a novel small molecule.</title>
        <authorList>
            <person name="Jeske O."/>
            <person name="Boedeker C."/>
            <person name="Wiegand S."/>
            <person name="Breitling P."/>
            <person name="Kallscheuer N."/>
            <person name="Jogler M."/>
            <person name="Rohde M."/>
            <person name="Petersen J."/>
            <person name="Medema M.H."/>
            <person name="Surup F."/>
            <person name="Jogler C."/>
        </authorList>
    </citation>
    <scope>NUCLEOTIDE SEQUENCE [LARGE SCALE GENOMIC DNA]</scope>
    <source>
        <strain evidence="3 4">Mal15</strain>
    </source>
</reference>
<dbReference type="KEGG" id="smam:Mal15_45520"/>
<dbReference type="PANTHER" id="PTHR43477">
    <property type="entry name" value="DIHYDROANTICAPSIN 7-DEHYDROGENASE"/>
    <property type="match status" value="1"/>
</dbReference>
<evidence type="ECO:0000313" key="3">
    <source>
        <dbReference type="EMBL" id="QEG00482.1"/>
    </source>
</evidence>
<sequence>MSNQIHNHVLVIGGSHGISLELVRILSARDCQITAISRSQGELADDDLSGKGIRHIECDVVNGDLSKIELPNSLTGFVYCPGSIRLGPVKSAKPELLREDFELNVVGAMKCFQAAIPALRQSGSGSAVFFSTVAVNHGIAMHSYVAAAKGALQALAKTWAAELAPKIRVNCIAPALTETPLSANLLSTDEKKKTMAEKYPMGRYGTANDIAEMAAFLLSQRSRWITGQTIGVDGGMSGIVPL</sequence>
<dbReference type="Proteomes" id="UP000321353">
    <property type="component" value="Chromosome"/>
</dbReference>
<comment type="similarity">
    <text evidence="1">Belongs to the short-chain dehydrogenases/reductases (SDR) family.</text>
</comment>
<gene>
    <name evidence="3" type="primary">xecE</name>
    <name evidence="3" type="ORF">Mal15_45520</name>
</gene>
<organism evidence="3 4">
    <name type="scientific">Stieleria maiorica</name>
    <dbReference type="NCBI Taxonomy" id="2795974"/>
    <lineage>
        <taxon>Bacteria</taxon>
        <taxon>Pseudomonadati</taxon>
        <taxon>Planctomycetota</taxon>
        <taxon>Planctomycetia</taxon>
        <taxon>Pirellulales</taxon>
        <taxon>Pirellulaceae</taxon>
        <taxon>Stieleria</taxon>
    </lineage>
</organism>
<name>A0A5B9MGS9_9BACT</name>
<dbReference type="EMBL" id="CP036264">
    <property type="protein sequence ID" value="QEG00482.1"/>
    <property type="molecule type" value="Genomic_DNA"/>
</dbReference>
<dbReference type="InterPro" id="IPR036291">
    <property type="entry name" value="NAD(P)-bd_dom_sf"/>
</dbReference>
<dbReference type="InterPro" id="IPR051122">
    <property type="entry name" value="SDR_DHRS6-like"/>
</dbReference>
<keyword evidence="2 3" id="KW-0560">Oxidoreductase</keyword>
<dbReference type="Gene3D" id="3.40.50.720">
    <property type="entry name" value="NAD(P)-binding Rossmann-like Domain"/>
    <property type="match status" value="1"/>
</dbReference>